<evidence type="ECO:0000313" key="1">
    <source>
        <dbReference type="EMBL" id="KUM47496.1"/>
    </source>
</evidence>
<reference evidence="1" key="1">
    <citation type="journal article" date="2015" name="Genome Biol. Evol.">
        <title>Organellar Genomes of White Spruce (Picea glauca): Assembly and Annotation.</title>
        <authorList>
            <person name="Jackman S.D."/>
            <person name="Warren R.L."/>
            <person name="Gibb E.A."/>
            <person name="Vandervalk B.P."/>
            <person name="Mohamadi H."/>
            <person name="Chu J."/>
            <person name="Raymond A."/>
            <person name="Pleasance S."/>
            <person name="Coope R."/>
            <person name="Wildung M.R."/>
            <person name="Ritland C.E."/>
            <person name="Bousquet J."/>
            <person name="Jones S.J."/>
            <person name="Bohlmann J."/>
            <person name="Birol I."/>
        </authorList>
    </citation>
    <scope>NUCLEOTIDE SEQUENCE [LARGE SCALE GENOMIC DNA]</scope>
    <source>
        <tissue evidence="1">Flushing bud</tissue>
    </source>
</reference>
<geneLocation type="mitochondrion" evidence="1"/>
<dbReference type="AlphaFoldDB" id="A0A124GN26"/>
<comment type="caution">
    <text evidence="1">The sequence shown here is derived from an EMBL/GenBank/DDBJ whole genome shotgun (WGS) entry which is preliminary data.</text>
</comment>
<proteinExistence type="predicted"/>
<protein>
    <submittedName>
        <fullName evidence="1">Uncharacterized protein</fullName>
    </submittedName>
</protein>
<organism evidence="1">
    <name type="scientific">Picea glauca</name>
    <name type="common">White spruce</name>
    <name type="synonym">Pinus glauca</name>
    <dbReference type="NCBI Taxonomy" id="3330"/>
    <lineage>
        <taxon>Eukaryota</taxon>
        <taxon>Viridiplantae</taxon>
        <taxon>Streptophyta</taxon>
        <taxon>Embryophyta</taxon>
        <taxon>Tracheophyta</taxon>
        <taxon>Spermatophyta</taxon>
        <taxon>Pinopsida</taxon>
        <taxon>Pinidae</taxon>
        <taxon>Conifers I</taxon>
        <taxon>Pinales</taxon>
        <taxon>Pinaceae</taxon>
        <taxon>Picea</taxon>
    </lineage>
</organism>
<dbReference type="EMBL" id="LKAM01000007">
    <property type="protein sequence ID" value="KUM47496.1"/>
    <property type="molecule type" value="Genomic_DNA"/>
</dbReference>
<keyword evidence="1" id="KW-0496">Mitochondrion</keyword>
<sequence length="55" mass="6168">MLVEAHVEASPVGMLWWADSFRSACSPGLWLAGGGSRGCWFAAFFRFAEKIKYLR</sequence>
<accession>A0A124GN26</accession>
<name>A0A124GN26_PICGL</name>
<gene>
    <name evidence="1" type="ORF">ABT39_MTgene5682</name>
</gene>